<feature type="region of interest" description="Disordered" evidence="1">
    <location>
        <begin position="1"/>
        <end position="21"/>
    </location>
</feature>
<evidence type="ECO:0000313" key="5">
    <source>
        <dbReference type="Proteomes" id="UP001152485"/>
    </source>
</evidence>
<comment type="caution">
    <text evidence="4">The sequence shown here is derived from an EMBL/GenBank/DDBJ whole genome shotgun (WGS) entry which is preliminary data.</text>
</comment>
<proteinExistence type="predicted"/>
<sequence>MVMKKTQKTQTKQPTPPIRRKKAAKQISAAWFWVKHLSLAVVLILSAYHFLFGALPKMSVSTTANIAAQGFSQFYESFRNSKSSKDTERAKFVIELGNPSFGIDAALKDRERAVKASNQSWTGEHQPRRFESGDTLKSVLADYARRENIELFWYLDKDYVVKQNFRVDSNFLSALYQVGRAINDDFEYEIYTFFCHRQRAAVITEKPTRFVRDSCRRLTN</sequence>
<accession>A0ABN8UI39</accession>
<keyword evidence="2" id="KW-0812">Transmembrane</keyword>
<evidence type="ECO:0000313" key="4">
    <source>
        <dbReference type="EMBL" id="CAH9053572.1"/>
    </source>
</evidence>
<reference evidence="4 5" key="1">
    <citation type="submission" date="2022-07" db="EMBL/GenBank/DDBJ databases">
        <authorList>
            <person name="Criscuolo A."/>
        </authorList>
    </citation>
    <scope>NUCLEOTIDE SEQUENCE [LARGE SCALE GENOMIC DNA]</scope>
    <source>
        <strain evidence="5">CIP 111951</strain>
    </source>
</reference>
<feature type="transmembrane region" description="Helical" evidence="2">
    <location>
        <begin position="29"/>
        <end position="51"/>
    </location>
</feature>
<dbReference type="InterPro" id="IPR018927">
    <property type="entry name" value="Pilus_synth_Q_C"/>
</dbReference>
<protein>
    <recommendedName>
        <fullName evidence="3">Toxin co-regulated pilus biosynthesis protein Q C-terminal domain-containing protein</fullName>
    </recommendedName>
</protein>
<feature type="domain" description="Toxin co-regulated pilus biosynthesis protein Q C-terminal" evidence="3">
    <location>
        <begin position="130"/>
        <end position="206"/>
    </location>
</feature>
<evidence type="ECO:0000259" key="3">
    <source>
        <dbReference type="Pfam" id="PF10671"/>
    </source>
</evidence>
<dbReference type="EMBL" id="CAMAPD010000003">
    <property type="protein sequence ID" value="CAH9053572.1"/>
    <property type="molecule type" value="Genomic_DNA"/>
</dbReference>
<dbReference type="Proteomes" id="UP001152485">
    <property type="component" value="Unassembled WGS sequence"/>
</dbReference>
<evidence type="ECO:0000256" key="1">
    <source>
        <dbReference type="SAM" id="MobiDB-lite"/>
    </source>
</evidence>
<keyword evidence="2" id="KW-1133">Transmembrane helix</keyword>
<evidence type="ECO:0000256" key="2">
    <source>
        <dbReference type="SAM" id="Phobius"/>
    </source>
</evidence>
<name>A0ABN8UI39_9GAMM</name>
<keyword evidence="2" id="KW-0472">Membrane</keyword>
<organism evidence="4 5">
    <name type="scientific">Pseudoalteromonas holothuriae</name>
    <dbReference type="NCBI Taxonomy" id="2963714"/>
    <lineage>
        <taxon>Bacteria</taxon>
        <taxon>Pseudomonadati</taxon>
        <taxon>Pseudomonadota</taxon>
        <taxon>Gammaproteobacteria</taxon>
        <taxon>Alteromonadales</taxon>
        <taxon>Pseudoalteromonadaceae</taxon>
        <taxon>Pseudoalteromonas</taxon>
    </lineage>
</organism>
<dbReference type="Pfam" id="PF10671">
    <property type="entry name" value="TcpQ"/>
    <property type="match status" value="1"/>
</dbReference>
<gene>
    <name evidence="4" type="ORF">PSECIP111951_00849</name>
</gene>